<dbReference type="PRINTS" id="PR00138">
    <property type="entry name" value="MATRIXIN"/>
</dbReference>
<dbReference type="RefSeq" id="WP_338102232.1">
    <property type="nucleotide sequence ID" value="NZ_CP131060.1"/>
</dbReference>
<dbReference type="AlphaFoldDB" id="A0AA97A4J2"/>
<evidence type="ECO:0000313" key="7">
    <source>
        <dbReference type="EMBL" id="WNY25883.1"/>
    </source>
</evidence>
<protein>
    <recommendedName>
        <fullName evidence="6">Peptidase M10 metallopeptidase domain-containing protein</fullName>
    </recommendedName>
</protein>
<gene>
    <name evidence="7" type="ORF">MsAc7_14480</name>
</gene>
<keyword evidence="4" id="KW-0862">Zinc</keyword>
<dbReference type="PANTHER" id="PTHR10201:SF323">
    <property type="entry name" value="MATRIX METALLOPROTEINASE-21"/>
    <property type="match status" value="1"/>
</dbReference>
<keyword evidence="1" id="KW-0645">Protease</keyword>
<dbReference type="PANTHER" id="PTHR10201">
    <property type="entry name" value="MATRIX METALLOPROTEINASE"/>
    <property type="match status" value="1"/>
</dbReference>
<dbReference type="GO" id="GO:0031012">
    <property type="term" value="C:extracellular matrix"/>
    <property type="evidence" value="ECO:0007669"/>
    <property type="project" value="InterPro"/>
</dbReference>
<evidence type="ECO:0000256" key="1">
    <source>
        <dbReference type="ARBA" id="ARBA00022670"/>
    </source>
</evidence>
<dbReference type="InterPro" id="IPR024079">
    <property type="entry name" value="MetalloPept_cat_dom_sf"/>
</dbReference>
<dbReference type="GO" id="GO:0008270">
    <property type="term" value="F:zinc ion binding"/>
    <property type="evidence" value="ECO:0007669"/>
    <property type="project" value="InterPro"/>
</dbReference>
<proteinExistence type="predicted"/>
<keyword evidence="3" id="KW-0378">Hydrolase</keyword>
<keyword evidence="5" id="KW-0482">Metalloprotease</keyword>
<dbReference type="EMBL" id="CP131060">
    <property type="protein sequence ID" value="WNY25883.1"/>
    <property type="molecule type" value="Genomic_DNA"/>
</dbReference>
<reference evidence="7 8" key="1">
    <citation type="submission" date="2023-07" db="EMBL/GenBank/DDBJ databases">
        <title>Closed genoem sequence of Methanosarcinaceae archaeon Ac7.</title>
        <authorList>
            <person name="Poehlein A."/>
            <person name="Protasov E."/>
            <person name="Platt K."/>
            <person name="Reeh H."/>
            <person name="Daniel R."/>
            <person name="Brune A."/>
        </authorList>
    </citation>
    <scope>NUCLEOTIDE SEQUENCE [LARGE SCALE GENOMIC DNA]</scope>
    <source>
        <strain evidence="7 8">Ac7</strain>
    </source>
</reference>
<evidence type="ECO:0000313" key="8">
    <source>
        <dbReference type="Proteomes" id="UP001303587"/>
    </source>
</evidence>
<dbReference type="GeneID" id="89230549"/>
<organism evidence="7 8">
    <name type="scientific">Methanolapillus millepedarum</name>
    <dbReference type="NCBI Taxonomy" id="3028296"/>
    <lineage>
        <taxon>Archaea</taxon>
        <taxon>Methanobacteriati</taxon>
        <taxon>Methanobacteriota</taxon>
        <taxon>Stenosarchaea group</taxon>
        <taxon>Methanomicrobia</taxon>
        <taxon>Methanosarcinales</taxon>
        <taxon>Methanosarcinaceae</taxon>
        <taxon>Methanolapillus</taxon>
    </lineage>
</organism>
<dbReference type="InterPro" id="IPR021190">
    <property type="entry name" value="Pept_M10A"/>
</dbReference>
<dbReference type="Pfam" id="PF00413">
    <property type="entry name" value="Peptidase_M10"/>
    <property type="match status" value="1"/>
</dbReference>
<keyword evidence="2" id="KW-0479">Metal-binding</keyword>
<evidence type="ECO:0000256" key="2">
    <source>
        <dbReference type="ARBA" id="ARBA00022723"/>
    </source>
</evidence>
<evidence type="ECO:0000256" key="5">
    <source>
        <dbReference type="ARBA" id="ARBA00023049"/>
    </source>
</evidence>
<name>A0AA97A4J2_9EURY</name>
<sequence length="183" mass="20423">MKKILICLLFLSIISFFMSTTTAYTAGNDRWEVKPVQVTYPSDWGTAVYKAMTTWNNAGANFTFANKTNINHVTVSKYTYDRDPRLAWESGTHSQYNSTTGKLIKISSSIQVNTCNKQWSTANPTPSNVYSVERVVLHELGHSLCLGHNDGNSATIMYSTIGTGPQNCSLHSDDRNGIRYMYG</sequence>
<keyword evidence="8" id="KW-1185">Reference proteome</keyword>
<dbReference type="InterPro" id="IPR001818">
    <property type="entry name" value="Pept_M10_metallopeptidase"/>
</dbReference>
<dbReference type="SUPFAM" id="SSF55486">
    <property type="entry name" value="Metalloproteases ('zincins'), catalytic domain"/>
    <property type="match status" value="1"/>
</dbReference>
<feature type="domain" description="Peptidase M10 metallopeptidase" evidence="6">
    <location>
        <begin position="43"/>
        <end position="183"/>
    </location>
</feature>
<evidence type="ECO:0000256" key="4">
    <source>
        <dbReference type="ARBA" id="ARBA00022833"/>
    </source>
</evidence>
<evidence type="ECO:0000259" key="6">
    <source>
        <dbReference type="Pfam" id="PF00413"/>
    </source>
</evidence>
<dbReference type="GO" id="GO:0006508">
    <property type="term" value="P:proteolysis"/>
    <property type="evidence" value="ECO:0007669"/>
    <property type="project" value="UniProtKB-KW"/>
</dbReference>
<dbReference type="Gene3D" id="3.40.390.10">
    <property type="entry name" value="Collagenase (Catalytic Domain)"/>
    <property type="match status" value="1"/>
</dbReference>
<evidence type="ECO:0000256" key="3">
    <source>
        <dbReference type="ARBA" id="ARBA00022801"/>
    </source>
</evidence>
<accession>A0AA97A4J2</accession>
<dbReference type="GO" id="GO:0004222">
    <property type="term" value="F:metalloendopeptidase activity"/>
    <property type="evidence" value="ECO:0007669"/>
    <property type="project" value="InterPro"/>
</dbReference>
<dbReference type="Proteomes" id="UP001303587">
    <property type="component" value="Chromosome"/>
</dbReference>